<gene>
    <name evidence="3" type="ORF">FB562_1242</name>
</gene>
<accession>A0A542YJ86</accession>
<dbReference type="RefSeq" id="WP_141880336.1">
    <property type="nucleotide sequence ID" value="NZ_VFOM01000001.1"/>
</dbReference>
<feature type="transmembrane region" description="Helical" evidence="2">
    <location>
        <begin position="40"/>
        <end position="59"/>
    </location>
</feature>
<evidence type="ECO:0000313" key="3">
    <source>
        <dbReference type="EMBL" id="TQL48158.1"/>
    </source>
</evidence>
<comment type="caution">
    <text evidence="3">The sequence shown here is derived from an EMBL/GenBank/DDBJ whole genome shotgun (WGS) entry which is preliminary data.</text>
</comment>
<feature type="transmembrane region" description="Helical" evidence="2">
    <location>
        <begin position="65"/>
        <end position="82"/>
    </location>
</feature>
<sequence length="125" mass="13647">MPLSEREQRLLDEMERSLYQNDADFVSTVNPRRGRPNYRVLAIGVLIALLGIAAIVVGVIVKQPIVGVIGFIVVFVGALLAISPPRGSKSVPEERIGGSTHAPRGPGFMDRMNDRWERRQGGGGR</sequence>
<keyword evidence="2" id="KW-1133">Transmembrane helix</keyword>
<dbReference type="OrthoDB" id="5244024at2"/>
<reference evidence="3 4" key="1">
    <citation type="submission" date="2019-06" db="EMBL/GenBank/DDBJ databases">
        <title>Sequencing the genomes of 1000 actinobacteria strains.</title>
        <authorList>
            <person name="Klenk H.-P."/>
        </authorList>
    </citation>
    <scope>NUCLEOTIDE SEQUENCE [LARGE SCALE GENOMIC DNA]</scope>
    <source>
        <strain evidence="3 4">DSM 26477</strain>
    </source>
</reference>
<dbReference type="InterPro" id="IPR021401">
    <property type="entry name" value="DUF3040"/>
</dbReference>
<feature type="compositionally biased region" description="Basic and acidic residues" evidence="1">
    <location>
        <begin position="111"/>
        <end position="125"/>
    </location>
</feature>
<evidence type="ECO:0000256" key="2">
    <source>
        <dbReference type="SAM" id="Phobius"/>
    </source>
</evidence>
<organism evidence="3 4">
    <name type="scientific">Homoserinimonas aerilata</name>
    <dbReference type="NCBI Taxonomy" id="1162970"/>
    <lineage>
        <taxon>Bacteria</taxon>
        <taxon>Bacillati</taxon>
        <taxon>Actinomycetota</taxon>
        <taxon>Actinomycetes</taxon>
        <taxon>Micrococcales</taxon>
        <taxon>Microbacteriaceae</taxon>
        <taxon>Homoserinimonas</taxon>
    </lineage>
</organism>
<dbReference type="EMBL" id="VFOM01000001">
    <property type="protein sequence ID" value="TQL48158.1"/>
    <property type="molecule type" value="Genomic_DNA"/>
</dbReference>
<keyword evidence="2" id="KW-0472">Membrane</keyword>
<feature type="region of interest" description="Disordered" evidence="1">
    <location>
        <begin position="84"/>
        <end position="125"/>
    </location>
</feature>
<dbReference type="Pfam" id="PF11239">
    <property type="entry name" value="DUF3040"/>
    <property type="match status" value="1"/>
</dbReference>
<dbReference type="AlphaFoldDB" id="A0A542YJ86"/>
<dbReference type="Proteomes" id="UP000317998">
    <property type="component" value="Unassembled WGS sequence"/>
</dbReference>
<evidence type="ECO:0000256" key="1">
    <source>
        <dbReference type="SAM" id="MobiDB-lite"/>
    </source>
</evidence>
<keyword evidence="4" id="KW-1185">Reference proteome</keyword>
<protein>
    <submittedName>
        <fullName evidence="3">DUF3040 family protein</fullName>
    </submittedName>
</protein>
<name>A0A542YJ86_9MICO</name>
<keyword evidence="2" id="KW-0812">Transmembrane</keyword>
<proteinExistence type="predicted"/>
<evidence type="ECO:0000313" key="4">
    <source>
        <dbReference type="Proteomes" id="UP000317998"/>
    </source>
</evidence>